<organism evidence="2 3">
    <name type="scientific">Trichoderma gamsii</name>
    <dbReference type="NCBI Taxonomy" id="398673"/>
    <lineage>
        <taxon>Eukaryota</taxon>
        <taxon>Fungi</taxon>
        <taxon>Dikarya</taxon>
        <taxon>Ascomycota</taxon>
        <taxon>Pezizomycotina</taxon>
        <taxon>Sordariomycetes</taxon>
        <taxon>Hypocreomycetidae</taxon>
        <taxon>Hypocreales</taxon>
        <taxon>Hypocreaceae</taxon>
        <taxon>Trichoderma</taxon>
    </lineage>
</organism>
<dbReference type="Pfam" id="PF00069">
    <property type="entry name" value="Pkinase"/>
    <property type="match status" value="1"/>
</dbReference>
<dbReference type="InterPro" id="IPR011009">
    <property type="entry name" value="Kinase-like_dom_sf"/>
</dbReference>
<evidence type="ECO:0000259" key="1">
    <source>
        <dbReference type="PROSITE" id="PS50011"/>
    </source>
</evidence>
<sequence length="556" mass="64491">MAQPETQQEEPPKPLKKVLREFLVPCAQHNKDKRFIPRRQLETTCNIRAVRRELKRVYPRSDPNFCEQLASLICHGQTRNSSAISKSYFNIFAILALVNESKLIDFFRKHSLCDDDLPFHCTSDFAKMWPNNKKEKDYIQFPDGVDDEFIEAFAREQWSVLVPSFESPKSNSLRCNFYEFNDKAILPIINISKNKHTGGFGVVERVQLHEDHHEFVHSRFALKTIHSMMPFDLKSTLFQQELKAFQQAKPGSHLIDVCAAFKKGENYSFLFPWADGGTLNHLWTKDPQTIVVNKKVKWSEFSRWLCKQCHGIIRDLRAIHEPHDTAQAKDKAADDDDLYGIHSDIKPDNILHFTDDGTLLGILKVSDLGLMKFHRLISRTVQSKSMGAAYQTYRAPEHDMNMIRSRKVDIWAFGCLFAEFLTWAIAGQGGIDHFKNMRVDEDKHFPDPKKGEWFEDHFFTMRTGQPKRKDSVAEWFAHLSEDLGKDTFFPQFLNFIQNSMLHPDRNSRVDCKDVEKFLERCLGNNVNSSYWLFDGSLTAQYVLSRSSTESSSWSQD</sequence>
<evidence type="ECO:0000313" key="3">
    <source>
        <dbReference type="Proteomes" id="UP000054821"/>
    </source>
</evidence>
<dbReference type="GO" id="GO:0004674">
    <property type="term" value="F:protein serine/threonine kinase activity"/>
    <property type="evidence" value="ECO:0007669"/>
    <property type="project" value="TreeGrafter"/>
</dbReference>
<dbReference type="Proteomes" id="UP000054821">
    <property type="component" value="Unassembled WGS sequence"/>
</dbReference>
<dbReference type="PROSITE" id="PS50011">
    <property type="entry name" value="PROTEIN_KINASE_DOM"/>
    <property type="match status" value="1"/>
</dbReference>
<proteinExistence type="predicted"/>
<dbReference type="SUPFAM" id="SSF56112">
    <property type="entry name" value="Protein kinase-like (PK-like)"/>
    <property type="match status" value="1"/>
</dbReference>
<comment type="caution">
    <text evidence="2">The sequence shown here is derived from an EMBL/GenBank/DDBJ whole genome shotgun (WGS) entry which is preliminary data.</text>
</comment>
<evidence type="ECO:0000313" key="2">
    <source>
        <dbReference type="EMBL" id="PON26001.1"/>
    </source>
</evidence>
<dbReference type="InterPro" id="IPR000719">
    <property type="entry name" value="Prot_kinase_dom"/>
</dbReference>
<dbReference type="AlphaFoldDB" id="A0A2P4ZNZ5"/>
<dbReference type="GeneID" id="29983683"/>
<feature type="domain" description="Protein kinase" evidence="1">
    <location>
        <begin position="189"/>
        <end position="518"/>
    </location>
</feature>
<dbReference type="PANTHER" id="PTHR24359:SF37">
    <property type="entry name" value="PROTEIN KINASE DOMAIN-CONTAINING PROTEIN"/>
    <property type="match status" value="1"/>
</dbReference>
<dbReference type="STRING" id="398673.A0A2P4ZNZ5"/>
<dbReference type="PANTHER" id="PTHR24359">
    <property type="entry name" value="SERINE/THREONINE-PROTEIN KINASE SBK1"/>
    <property type="match status" value="1"/>
</dbReference>
<dbReference type="GO" id="GO:0005524">
    <property type="term" value="F:ATP binding"/>
    <property type="evidence" value="ECO:0007669"/>
    <property type="project" value="InterPro"/>
</dbReference>
<protein>
    <recommendedName>
        <fullName evidence="1">Protein kinase domain-containing protein</fullName>
    </recommendedName>
</protein>
<keyword evidence="3" id="KW-1185">Reference proteome</keyword>
<dbReference type="SMART" id="SM00220">
    <property type="entry name" value="S_TKc"/>
    <property type="match status" value="1"/>
</dbReference>
<accession>A0A2P4ZNZ5</accession>
<gene>
    <name evidence="2" type="ORF">TGAM01_v204945</name>
</gene>
<reference evidence="2 3" key="1">
    <citation type="journal article" date="2016" name="Genome Announc.">
        <title>Draft Whole-Genome Sequence of Trichoderma gamsii T6085, a Promising Biocontrol Agent of Fusarium Head Blight on Wheat.</title>
        <authorList>
            <person name="Baroncelli R."/>
            <person name="Zapparata A."/>
            <person name="Piaggeschi G."/>
            <person name="Sarrocco S."/>
            <person name="Vannacci G."/>
        </authorList>
    </citation>
    <scope>NUCLEOTIDE SEQUENCE [LARGE SCALE GENOMIC DNA]</scope>
    <source>
        <strain evidence="2 3">T6085</strain>
    </source>
</reference>
<dbReference type="EMBL" id="JPDN02000015">
    <property type="protein sequence ID" value="PON26001.1"/>
    <property type="molecule type" value="Genomic_DNA"/>
</dbReference>
<name>A0A2P4ZNZ5_9HYPO</name>
<dbReference type="Gene3D" id="1.10.510.10">
    <property type="entry name" value="Transferase(Phosphotransferase) domain 1"/>
    <property type="match status" value="1"/>
</dbReference>
<dbReference type="RefSeq" id="XP_024405673.1">
    <property type="nucleotide sequence ID" value="XM_024549541.1"/>
</dbReference>